<comment type="caution">
    <text evidence="1">The sequence shown here is derived from an EMBL/GenBank/DDBJ whole genome shotgun (WGS) entry which is preliminary data.</text>
</comment>
<name>A0A0F9RLF9_9ZZZZ</name>
<organism evidence="1">
    <name type="scientific">marine sediment metagenome</name>
    <dbReference type="NCBI Taxonomy" id="412755"/>
    <lineage>
        <taxon>unclassified sequences</taxon>
        <taxon>metagenomes</taxon>
        <taxon>ecological metagenomes</taxon>
    </lineage>
</organism>
<gene>
    <name evidence="1" type="ORF">LCGC14_0630540</name>
</gene>
<evidence type="ECO:0000313" key="1">
    <source>
        <dbReference type="EMBL" id="KKN50627.1"/>
    </source>
</evidence>
<dbReference type="AlphaFoldDB" id="A0A0F9RLF9"/>
<dbReference type="EMBL" id="LAZR01001102">
    <property type="protein sequence ID" value="KKN50627.1"/>
    <property type="molecule type" value="Genomic_DNA"/>
</dbReference>
<reference evidence="1" key="1">
    <citation type="journal article" date="2015" name="Nature">
        <title>Complex archaea that bridge the gap between prokaryotes and eukaryotes.</title>
        <authorList>
            <person name="Spang A."/>
            <person name="Saw J.H."/>
            <person name="Jorgensen S.L."/>
            <person name="Zaremba-Niedzwiedzka K."/>
            <person name="Martijn J."/>
            <person name="Lind A.E."/>
            <person name="van Eijk R."/>
            <person name="Schleper C."/>
            <person name="Guy L."/>
            <person name="Ettema T.J."/>
        </authorList>
    </citation>
    <scope>NUCLEOTIDE SEQUENCE</scope>
</reference>
<protein>
    <submittedName>
        <fullName evidence="1">Uncharacterized protein</fullName>
    </submittedName>
</protein>
<proteinExistence type="predicted"/>
<accession>A0A0F9RLF9</accession>
<sequence length="183" mass="19115">MANRLYRTLMFTGLVVGVPQILDHDLNQDGFPLIPDFVAPALGPFVVTANGTTVTVVRTATSPGPNVDVWVAHLHTILRAFGANGAFQPDGLSVRPFILNQAGGAGPGGGTSALALWGNDFLTAGPGTVFLTPGRGQGNASSSRDFTFNAPRPGVFQKFFARHNAAGGNGSPIDYRLRVNGID</sequence>
<feature type="non-terminal residue" evidence="1">
    <location>
        <position position="183"/>
    </location>
</feature>